<dbReference type="PROSITE" id="PS01124">
    <property type="entry name" value="HTH_ARAC_FAMILY_2"/>
    <property type="match status" value="1"/>
</dbReference>
<dbReference type="InterPro" id="IPR050204">
    <property type="entry name" value="AraC_XylS_family_regulators"/>
</dbReference>
<dbReference type="GO" id="GO:0003700">
    <property type="term" value="F:DNA-binding transcription factor activity"/>
    <property type="evidence" value="ECO:0007669"/>
    <property type="project" value="InterPro"/>
</dbReference>
<dbReference type="PANTHER" id="PTHR46796:SF15">
    <property type="entry name" value="BLL1074 PROTEIN"/>
    <property type="match status" value="1"/>
</dbReference>
<dbReference type="SUPFAM" id="SSF46689">
    <property type="entry name" value="Homeodomain-like"/>
    <property type="match status" value="1"/>
</dbReference>
<dbReference type="GO" id="GO:0043565">
    <property type="term" value="F:sequence-specific DNA binding"/>
    <property type="evidence" value="ECO:0007669"/>
    <property type="project" value="InterPro"/>
</dbReference>
<dbReference type="EMBL" id="RBIG01000002">
    <property type="protein sequence ID" value="RKQ70237.1"/>
    <property type="molecule type" value="Genomic_DNA"/>
</dbReference>
<evidence type="ECO:0000256" key="3">
    <source>
        <dbReference type="ARBA" id="ARBA00023163"/>
    </source>
</evidence>
<dbReference type="Gene3D" id="1.10.10.60">
    <property type="entry name" value="Homeodomain-like"/>
    <property type="match status" value="1"/>
</dbReference>
<protein>
    <submittedName>
        <fullName evidence="5">AraC-like DNA-binding protein</fullName>
    </submittedName>
</protein>
<dbReference type="InterPro" id="IPR009057">
    <property type="entry name" value="Homeodomain-like_sf"/>
</dbReference>
<keyword evidence="3" id="KW-0804">Transcription</keyword>
<dbReference type="Pfam" id="PF12833">
    <property type="entry name" value="HTH_18"/>
    <property type="match status" value="1"/>
</dbReference>
<evidence type="ECO:0000259" key="4">
    <source>
        <dbReference type="PROSITE" id="PS01124"/>
    </source>
</evidence>
<dbReference type="RefSeq" id="WP_121219913.1">
    <property type="nucleotide sequence ID" value="NZ_RBIG01000002.1"/>
</dbReference>
<dbReference type="AlphaFoldDB" id="A0A420WGZ1"/>
<dbReference type="SMART" id="SM00342">
    <property type="entry name" value="HTH_ARAC"/>
    <property type="match status" value="1"/>
</dbReference>
<sequence length="290" mass="31894">MPLAIRTLSHQDSDHRWELASRDPDPRLAAYISGYQGYAELAALPMRRMELPFAGLPMIVSLGPRIGVKLLDEAAGWTEHRSFIAGLHDRPALTEYTGAQEGVQVNFTPIGACLILGRPLAELFNEVVALEDIFGEADARRLVAQLHEAPGWAARFQIMDGFLLDRLAAAPSLPSELTWAWRMLEQSGGQCEVAGLAEEIGWSRKHLSVQFRQRFGLPPKTVARILRFHRTAALLGEAASEGRADIALAGGYYDQPHFNRDFRQFAGCTPGDYLARLLPEGGGVAAVEPR</sequence>
<dbReference type="OrthoDB" id="9793400at2"/>
<comment type="caution">
    <text evidence="5">The sequence shown here is derived from an EMBL/GenBank/DDBJ whole genome shotgun (WGS) entry which is preliminary data.</text>
</comment>
<keyword evidence="2 5" id="KW-0238">DNA-binding</keyword>
<evidence type="ECO:0000256" key="1">
    <source>
        <dbReference type="ARBA" id="ARBA00023015"/>
    </source>
</evidence>
<proteinExistence type="predicted"/>
<evidence type="ECO:0000313" key="6">
    <source>
        <dbReference type="Proteomes" id="UP000277424"/>
    </source>
</evidence>
<name>A0A420WGZ1_9PROT</name>
<organism evidence="5 6">
    <name type="scientific">Oceanibaculum indicum</name>
    <dbReference type="NCBI Taxonomy" id="526216"/>
    <lineage>
        <taxon>Bacteria</taxon>
        <taxon>Pseudomonadati</taxon>
        <taxon>Pseudomonadota</taxon>
        <taxon>Alphaproteobacteria</taxon>
        <taxon>Rhodospirillales</taxon>
        <taxon>Oceanibaculaceae</taxon>
        <taxon>Oceanibaculum</taxon>
    </lineage>
</organism>
<accession>A0A420WGZ1</accession>
<gene>
    <name evidence="5" type="ORF">BCL74_2180</name>
</gene>
<dbReference type="Proteomes" id="UP000277424">
    <property type="component" value="Unassembled WGS sequence"/>
</dbReference>
<dbReference type="InterPro" id="IPR018060">
    <property type="entry name" value="HTH_AraC"/>
</dbReference>
<evidence type="ECO:0000256" key="2">
    <source>
        <dbReference type="ARBA" id="ARBA00023125"/>
    </source>
</evidence>
<dbReference type="PANTHER" id="PTHR46796">
    <property type="entry name" value="HTH-TYPE TRANSCRIPTIONAL ACTIVATOR RHAS-RELATED"/>
    <property type="match status" value="1"/>
</dbReference>
<feature type="domain" description="HTH araC/xylS-type" evidence="4">
    <location>
        <begin position="193"/>
        <end position="276"/>
    </location>
</feature>
<evidence type="ECO:0000313" key="5">
    <source>
        <dbReference type="EMBL" id="RKQ70237.1"/>
    </source>
</evidence>
<reference evidence="5 6" key="1">
    <citation type="submission" date="2018-10" db="EMBL/GenBank/DDBJ databases">
        <title>Comparative analysis of microorganisms from saline springs in Andes Mountain Range, Colombia.</title>
        <authorList>
            <person name="Rubin E."/>
        </authorList>
    </citation>
    <scope>NUCLEOTIDE SEQUENCE [LARGE SCALE GENOMIC DNA]</scope>
    <source>
        <strain evidence="5 6">USBA 36</strain>
    </source>
</reference>
<keyword evidence="1" id="KW-0805">Transcription regulation</keyword>